<protein>
    <submittedName>
        <fullName evidence="1">DUF1428 domain-containing protein</fullName>
    </submittedName>
</protein>
<dbReference type="Gene3D" id="3.30.70.100">
    <property type="match status" value="2"/>
</dbReference>
<proteinExistence type="predicted"/>
<organism evidence="1 2">
    <name type="scientific">Paracoccus tegillarcae</name>
    <dbReference type="NCBI Taxonomy" id="1529068"/>
    <lineage>
        <taxon>Bacteria</taxon>
        <taxon>Pseudomonadati</taxon>
        <taxon>Pseudomonadota</taxon>
        <taxon>Alphaproteobacteria</taxon>
        <taxon>Rhodobacterales</taxon>
        <taxon>Paracoccaceae</taxon>
        <taxon>Paracoccus</taxon>
    </lineage>
</organism>
<evidence type="ECO:0000313" key="1">
    <source>
        <dbReference type="EMBL" id="AUH34564.1"/>
    </source>
</evidence>
<dbReference type="KEGG" id="paro:CUV01_15300"/>
<name>A0A2K9EZ25_9RHOB</name>
<dbReference type="SUPFAM" id="SSF54909">
    <property type="entry name" value="Dimeric alpha+beta barrel"/>
    <property type="match status" value="2"/>
</dbReference>
<evidence type="ECO:0000313" key="2">
    <source>
        <dbReference type="Proteomes" id="UP000233742"/>
    </source>
</evidence>
<dbReference type="AlphaFoldDB" id="A0A2K9EZ25"/>
<keyword evidence="2" id="KW-1185">Reference proteome</keyword>
<reference evidence="1 2" key="1">
    <citation type="submission" date="2017-12" db="EMBL/GenBank/DDBJ databases">
        <authorList>
            <person name="Hurst M.R.H."/>
        </authorList>
    </citation>
    <scope>NUCLEOTIDE SEQUENCE [LARGE SCALE GENOMIC DNA]</scope>
    <source>
        <strain evidence="1 2">BM15</strain>
    </source>
</reference>
<dbReference type="RefSeq" id="WP_101461225.1">
    <property type="nucleotide sequence ID" value="NZ_CP025408.1"/>
</dbReference>
<dbReference type="EMBL" id="CP025408">
    <property type="protein sequence ID" value="AUH34564.1"/>
    <property type="molecule type" value="Genomic_DNA"/>
</dbReference>
<accession>A0A2K9EZ25</accession>
<sequence length="238" mass="26186">MTYYSGLLAAVPTANKDAYIQHAKAAWPMFKRHGATRMVESWGVDVPEGKVTGLPNAVQAKSDETVVFSWIEWPDKAAADAGWQKLMEDPDMANMAEMPFDGARMIFGGFEPAFEKGAVDGAGYIQGFALAVPEQKKDAYVDMAGMAWPTFKKGGALGTMEGWGVDVPHGKQTDFYRAAKAEDGEVPLFSWVAWPDRATCDAAAKMMEAEMEGREMPEMPFDGMRMMWGGFERLLDLS</sequence>
<gene>
    <name evidence="1" type="ORF">CUV01_15300</name>
</gene>
<dbReference type="Pfam" id="PF07237">
    <property type="entry name" value="DUF1428"/>
    <property type="match status" value="2"/>
</dbReference>
<dbReference type="OrthoDB" id="9792392at2"/>
<dbReference type="InterPro" id="IPR009874">
    <property type="entry name" value="DUF1428"/>
</dbReference>
<dbReference type="Proteomes" id="UP000233742">
    <property type="component" value="Chromosome"/>
</dbReference>
<dbReference type="InterPro" id="IPR011008">
    <property type="entry name" value="Dimeric_a/b-barrel"/>
</dbReference>